<evidence type="ECO:0000313" key="6">
    <source>
        <dbReference type="EMBL" id="ADN02519.1"/>
    </source>
</evidence>
<dbReference type="eggNOG" id="COG0617">
    <property type="taxonomic scope" value="Bacteria"/>
</dbReference>
<dbReference type="HOGENOM" id="CLU_015961_0_1_12"/>
<keyword evidence="3" id="KW-0694">RNA-binding</keyword>
<dbReference type="GO" id="GO:0006396">
    <property type="term" value="P:RNA processing"/>
    <property type="evidence" value="ECO:0007669"/>
    <property type="project" value="InterPro"/>
</dbReference>
<dbReference type="SUPFAM" id="SSF81891">
    <property type="entry name" value="Poly A polymerase C-terminal region-like"/>
    <property type="match status" value="1"/>
</dbReference>
<dbReference type="GO" id="GO:0003723">
    <property type="term" value="F:RNA binding"/>
    <property type="evidence" value="ECO:0007669"/>
    <property type="project" value="UniProtKB-KW"/>
</dbReference>
<reference evidence="6 7" key="2">
    <citation type="journal article" date="2010" name="J. Bacteriol.">
        <title>Genome sequence of the polysaccharide-degrading, thermophilic anaerobe Spirochaeta thermophila DSM 6192.</title>
        <authorList>
            <person name="Angelov A."/>
            <person name="Liebl S."/>
            <person name="Ballschmiter M."/>
            <person name="Bomeke M."/>
            <person name="Lehmann R."/>
            <person name="Liesegang H."/>
            <person name="Daniel R."/>
            <person name="Liebl W."/>
        </authorList>
    </citation>
    <scope>NUCLEOTIDE SEQUENCE [LARGE SCALE GENOMIC DNA]</scope>
    <source>
        <strain evidence="7">ATCC 49972 / DSM 6192 / RI 19.B1</strain>
    </source>
</reference>
<keyword evidence="2" id="KW-0547">Nucleotide-binding</keyword>
<dbReference type="GO" id="GO:0000166">
    <property type="term" value="F:nucleotide binding"/>
    <property type="evidence" value="ECO:0007669"/>
    <property type="project" value="UniProtKB-KW"/>
</dbReference>
<dbReference type="InterPro" id="IPR043519">
    <property type="entry name" value="NT_sf"/>
</dbReference>
<dbReference type="AlphaFoldDB" id="E0RN50"/>
<dbReference type="KEGG" id="sta:STHERM_c15790"/>
<evidence type="ECO:0000256" key="1">
    <source>
        <dbReference type="ARBA" id="ARBA00022679"/>
    </source>
</evidence>
<comment type="similarity">
    <text evidence="3">Belongs to the tRNA nucleotidyltransferase/poly(A) polymerase family.</text>
</comment>
<reference key="1">
    <citation type="submission" date="2009-08" db="EMBL/GenBank/DDBJ databases">
        <title>The genome sequence of Spirochaeta thermophila DSM6192.</title>
        <authorList>
            <person name="Angelov A."/>
            <person name="Mientus M."/>
            <person name="Wittenberg S."/>
            <person name="Lehmann R."/>
            <person name="Liesegang H."/>
            <person name="Daniel R."/>
            <person name="Liebl W."/>
        </authorList>
    </citation>
    <scope>NUCLEOTIDE SEQUENCE</scope>
    <source>
        <strain>DSM 6192</strain>
    </source>
</reference>
<dbReference type="Pfam" id="PF12627">
    <property type="entry name" value="PolyA_pol_RNAbd"/>
    <property type="match status" value="1"/>
</dbReference>
<accession>E0RN50</accession>
<sequence>MGNVRIRYRMTEDGTPVPFARVYGVEEHGIRREAIDHHALMVIRRLRKAGHAAYVVGGAVRDLLLGKHPKDFDIVTCATPGRIKRLFPYARVIGRRFRLVHVYVTKEEYVEVTTFRSARADDPNAYGSIEEDAFRRDFTVNALYYDPFSEEILDFVDGFTHVRERRLVPIIPLDRIFEEDPVRMLRAVKYHARMELEMPKELVRKIRDDAWRLEEVSASRLTEEIYKILACGEASSVWDALQRFHLFDHLLPHVHEVLGAAGPGIPHERWREEFERLDRLVREGEVDRDALIVPFARLFVERDGMRELPFKELYRAFKEFLRPFTPPNRDVDAALRRVLRKRRRKRRRRRCVRHAAVQDARGEG</sequence>
<evidence type="ECO:0000259" key="5">
    <source>
        <dbReference type="Pfam" id="PF12627"/>
    </source>
</evidence>
<keyword evidence="1 3" id="KW-0808">Transferase</keyword>
<dbReference type="PANTHER" id="PTHR43051:SF1">
    <property type="entry name" value="POLYNUCLEOTIDE ADENYLYLTRANSFERASE FAMILY PROTEIN"/>
    <property type="match status" value="1"/>
</dbReference>
<dbReference type="InterPro" id="IPR002646">
    <property type="entry name" value="PolA_pol_head_dom"/>
</dbReference>
<gene>
    <name evidence="6" type="ordered locus">STHERM_c15790</name>
</gene>
<dbReference type="EMBL" id="CP001698">
    <property type="protein sequence ID" value="ADN02519.1"/>
    <property type="molecule type" value="Genomic_DNA"/>
</dbReference>
<feature type="domain" description="Poly A polymerase head" evidence="4">
    <location>
        <begin position="53"/>
        <end position="167"/>
    </location>
</feature>
<dbReference type="PANTHER" id="PTHR43051">
    <property type="entry name" value="POLYNUCLEOTIDE ADENYLYLTRANSFERASE FAMILY PROTEIN"/>
    <property type="match status" value="1"/>
</dbReference>
<evidence type="ECO:0000256" key="3">
    <source>
        <dbReference type="RuleBase" id="RU003953"/>
    </source>
</evidence>
<dbReference type="CDD" id="cd05398">
    <property type="entry name" value="NT_ClassII-CCAase"/>
    <property type="match status" value="1"/>
</dbReference>
<dbReference type="NCBIfam" id="TIGR01942">
    <property type="entry name" value="pcnB"/>
    <property type="match status" value="1"/>
</dbReference>
<organism evidence="6 7">
    <name type="scientific">Winmispira thermophila (strain ATCC 49972 / DSM 6192 / RI 19.B1)</name>
    <name type="common">Spirochaeta thermophila</name>
    <dbReference type="NCBI Taxonomy" id="665571"/>
    <lineage>
        <taxon>Bacteria</taxon>
        <taxon>Pseudomonadati</taxon>
        <taxon>Spirochaetota</taxon>
        <taxon>Spirochaetia</taxon>
        <taxon>Winmispirales</taxon>
        <taxon>Winmispiraceae</taxon>
        <taxon>Winmispira</taxon>
    </lineage>
</organism>
<evidence type="ECO:0000256" key="2">
    <source>
        <dbReference type="ARBA" id="ARBA00022741"/>
    </source>
</evidence>
<name>E0RN50_WINT6</name>
<dbReference type="GO" id="GO:0043633">
    <property type="term" value="P:polyadenylation-dependent RNA catabolic process"/>
    <property type="evidence" value="ECO:0007669"/>
    <property type="project" value="InterPro"/>
</dbReference>
<dbReference type="GO" id="GO:1990817">
    <property type="term" value="F:poly(A) RNA polymerase activity"/>
    <property type="evidence" value="ECO:0007669"/>
    <property type="project" value="InterPro"/>
</dbReference>
<dbReference type="PaxDb" id="665571-STHERM_c15790"/>
<evidence type="ECO:0000313" key="7">
    <source>
        <dbReference type="Proteomes" id="UP000001296"/>
    </source>
</evidence>
<dbReference type="SUPFAM" id="SSF81301">
    <property type="entry name" value="Nucleotidyltransferase"/>
    <property type="match status" value="1"/>
</dbReference>
<dbReference type="InterPro" id="IPR010206">
    <property type="entry name" value="PolA_pol_I"/>
</dbReference>
<dbReference type="Proteomes" id="UP000001296">
    <property type="component" value="Chromosome"/>
</dbReference>
<evidence type="ECO:0000259" key="4">
    <source>
        <dbReference type="Pfam" id="PF01743"/>
    </source>
</evidence>
<dbReference type="Gene3D" id="3.30.460.10">
    <property type="entry name" value="Beta Polymerase, domain 2"/>
    <property type="match status" value="1"/>
</dbReference>
<dbReference type="Gene3D" id="1.10.3090.10">
    <property type="entry name" value="cca-adding enzyme, domain 2"/>
    <property type="match status" value="1"/>
</dbReference>
<protein>
    <submittedName>
        <fullName evidence="6">PolyA polymerase family protein</fullName>
    </submittedName>
</protein>
<dbReference type="InterPro" id="IPR052191">
    <property type="entry name" value="tRNA_ntf/polyA_polymerase_I"/>
</dbReference>
<feature type="domain" description="tRNA nucleotidyltransferase/poly(A) polymerase RNA and SrmB- binding" evidence="5">
    <location>
        <begin position="197"/>
        <end position="256"/>
    </location>
</feature>
<dbReference type="Pfam" id="PF01743">
    <property type="entry name" value="PolyA_pol"/>
    <property type="match status" value="1"/>
</dbReference>
<proteinExistence type="inferred from homology"/>
<dbReference type="InterPro" id="IPR032828">
    <property type="entry name" value="PolyA_RNA-bd"/>
</dbReference>